<feature type="domain" description="AB hydrolase-1" evidence="5">
    <location>
        <begin position="170"/>
        <end position="344"/>
    </location>
</feature>
<dbReference type="InterPro" id="IPR029058">
    <property type="entry name" value="AB_hydrolase_fold"/>
</dbReference>
<dbReference type="Pfam" id="PF00561">
    <property type="entry name" value="Abhydrolase_1"/>
    <property type="match status" value="1"/>
</dbReference>
<reference evidence="7 8" key="1">
    <citation type="journal article" date="2012" name="J. Bacteriol.">
        <title>Draft genome of Streptomyces tsukubaensis NRRL 18488, the producer of the clinically important immunosuppressant tacrolimus (FK506).</title>
        <authorList>
            <person name="Barreiro C."/>
            <person name="Prieto C."/>
            <person name="Sola-Landa A."/>
            <person name="Solera E."/>
            <person name="Martinez-Castro M."/>
            <person name="Perez-Redondo R."/>
            <person name="Garcia-Estrada C."/>
            <person name="Aparicio J.F."/>
            <person name="Fernandez-Martinez L.T."/>
            <person name="Santos-Aberturas J."/>
            <person name="Salehi-Najafabadi Z."/>
            <person name="Rodriguez-Garcia A."/>
            <person name="Tauch A."/>
            <person name="Martin J.F."/>
        </authorList>
    </citation>
    <scope>NUCLEOTIDE SEQUENCE [LARGE SCALE GENOMIC DNA]</scope>
    <source>
        <strain evidence="8">DSM 42081 / NBRC 108919 / NRRL 18488 / 9993</strain>
    </source>
</reference>
<evidence type="ECO:0000259" key="5">
    <source>
        <dbReference type="Pfam" id="PF00561"/>
    </source>
</evidence>
<protein>
    <submittedName>
        <fullName evidence="7">Alpha/beta hydrolase</fullName>
    </submittedName>
</protein>
<dbReference type="SUPFAM" id="SSF53474">
    <property type="entry name" value="alpha/beta-Hydrolases"/>
    <property type="match status" value="1"/>
</dbReference>
<dbReference type="GO" id="GO:0016787">
    <property type="term" value="F:hydrolase activity"/>
    <property type="evidence" value="ECO:0007669"/>
    <property type="project" value="UniProtKB-KW"/>
</dbReference>
<dbReference type="PANTHER" id="PTHR43248">
    <property type="entry name" value="2-SUCCINYL-6-HYDROXY-2,4-CYCLOHEXADIENE-1-CARBOXYLATE SYNTHASE"/>
    <property type="match status" value="1"/>
</dbReference>
<evidence type="ECO:0000313" key="8">
    <source>
        <dbReference type="Proteomes" id="UP000005940"/>
    </source>
</evidence>
<evidence type="ECO:0000256" key="4">
    <source>
        <dbReference type="SAM" id="MobiDB-lite"/>
    </source>
</evidence>
<keyword evidence="2" id="KW-0732">Signal</keyword>
<evidence type="ECO:0000256" key="3">
    <source>
        <dbReference type="ARBA" id="ARBA00022801"/>
    </source>
</evidence>
<dbReference type="Proteomes" id="UP000005940">
    <property type="component" value="Chromosome"/>
</dbReference>
<dbReference type="InterPro" id="IPR013595">
    <property type="entry name" value="Pept_S33_TAP-like_C"/>
</dbReference>
<feature type="domain" description="Peptidase S33 tripeptidyl aminopeptidase-like C-terminal" evidence="6">
    <location>
        <begin position="456"/>
        <end position="532"/>
    </location>
</feature>
<dbReference type="AlphaFoldDB" id="A0A7G3U9L0"/>
<gene>
    <name evidence="7" type="ORF">STSU_007395</name>
</gene>
<dbReference type="InterPro" id="IPR051601">
    <property type="entry name" value="Serine_prot/Carboxylest_S33"/>
</dbReference>
<sequence length="543" mass="58278">MPDPCAVDVRAADSEQVRGGRGPPHLPLVRRPLPVSPMTRHRSAEQPRRAVIARRPALAVSAVVLAGLQASTGLAAAQNGGQPAGPGLDWQLCSTAAAGWPLANDTRSECAELTVPMDYAKPGGRKITIAVSRVRAAEPRTSAAPVVSILGGPGFYNITNPATMTRRGLATLNTDRDFIGLDLRGSGYSDHIACTEKPTAEPAPTAPEKSIKKADFDQQAEFNKRCAAVDPEFVRQITPENAARDIDRLRAALGTEKISFYGSSFGTAVGLAYRSLFDRRTERMWLDSVMPPKRHWPTMDGESEVIAKPVAAAFVTWLARRDGDYRWGADEATVHRRLGALRGELERKPRTTGGARLAGDWVIDQVMRPEEEWDAAAKNLAAVRDGGHPATSRAATTAAVRPFGLGNPRSPFNNLQYNAMLCNTASASRSFGELWGAREARRKADPLTGGTQFSPWCAKWPLTAPPAEPTHGTSALQLSGHLYEGVTPYAWAEQARDAHGATLLTVLDDGHASLPDTPDCAEKAVTFFRTGGKAEGTCGGRNP</sequence>
<keyword evidence="8" id="KW-1185">Reference proteome</keyword>
<evidence type="ECO:0000259" key="6">
    <source>
        <dbReference type="Pfam" id="PF08386"/>
    </source>
</evidence>
<dbReference type="Pfam" id="PF08386">
    <property type="entry name" value="Abhydrolase_4"/>
    <property type="match status" value="1"/>
</dbReference>
<feature type="region of interest" description="Disordered" evidence="4">
    <location>
        <begin position="1"/>
        <end position="49"/>
    </location>
</feature>
<dbReference type="InterPro" id="IPR000073">
    <property type="entry name" value="AB_hydrolase_1"/>
</dbReference>
<accession>A0A7G3U9L0</accession>
<comment type="similarity">
    <text evidence="1">Belongs to the peptidase S33 family.</text>
</comment>
<organism evidence="7 8">
    <name type="scientific">Streptomyces tsukubensis (strain DSM 42081 / NBRC 108919 / NRRL 18488 / 9993)</name>
    <dbReference type="NCBI Taxonomy" id="1114943"/>
    <lineage>
        <taxon>Bacteria</taxon>
        <taxon>Bacillati</taxon>
        <taxon>Actinomycetota</taxon>
        <taxon>Actinomycetes</taxon>
        <taxon>Kitasatosporales</taxon>
        <taxon>Streptomycetaceae</taxon>
        <taxon>Streptomyces</taxon>
    </lineage>
</organism>
<keyword evidence="3 7" id="KW-0378">Hydrolase</keyword>
<dbReference type="PANTHER" id="PTHR43248:SF29">
    <property type="entry name" value="TRIPEPTIDYL AMINOPEPTIDASE"/>
    <property type="match status" value="1"/>
</dbReference>
<evidence type="ECO:0000313" key="7">
    <source>
        <dbReference type="EMBL" id="QKM67017.1"/>
    </source>
</evidence>
<dbReference type="EMBL" id="CP029159">
    <property type="protein sequence ID" value="QKM67017.1"/>
    <property type="molecule type" value="Genomic_DNA"/>
</dbReference>
<name>A0A7G3U9L0_STRT9</name>
<proteinExistence type="inferred from homology"/>
<evidence type="ECO:0000256" key="2">
    <source>
        <dbReference type="ARBA" id="ARBA00022729"/>
    </source>
</evidence>
<evidence type="ECO:0000256" key="1">
    <source>
        <dbReference type="ARBA" id="ARBA00010088"/>
    </source>
</evidence>
<dbReference type="Gene3D" id="3.40.50.1820">
    <property type="entry name" value="alpha/beta hydrolase"/>
    <property type="match status" value="1"/>
</dbReference>